<dbReference type="Gene3D" id="3.90.70.10">
    <property type="entry name" value="Cysteine proteinases"/>
    <property type="match status" value="1"/>
</dbReference>
<keyword evidence="3" id="KW-1185">Reference proteome</keyword>
<gene>
    <name evidence="2" type="ORF">SAMN02745912_02311</name>
</gene>
<evidence type="ECO:0000313" key="2">
    <source>
        <dbReference type="EMBL" id="SHK11930.1"/>
    </source>
</evidence>
<accession>A0A1M6PVM5</accession>
<dbReference type="Pfam" id="PF13529">
    <property type="entry name" value="Peptidase_C39_2"/>
    <property type="match status" value="1"/>
</dbReference>
<dbReference type="STRING" id="1121301.SAMN02745912_02311"/>
<feature type="domain" description="Peptidase C39-like" evidence="1">
    <location>
        <begin position="186"/>
        <end position="319"/>
    </location>
</feature>
<reference evidence="2 3" key="1">
    <citation type="submission" date="2016-11" db="EMBL/GenBank/DDBJ databases">
        <authorList>
            <person name="Jaros S."/>
            <person name="Januszkiewicz K."/>
            <person name="Wedrychowicz H."/>
        </authorList>
    </citation>
    <scope>NUCLEOTIDE SEQUENCE [LARGE SCALE GENOMIC DNA]</scope>
    <source>
        <strain evidence="2 3">DSM 15212</strain>
    </source>
</reference>
<name>A0A1M6PVM5_PARC5</name>
<evidence type="ECO:0000313" key="3">
    <source>
        <dbReference type="Proteomes" id="UP000184465"/>
    </source>
</evidence>
<dbReference type="RefSeq" id="WP_073150045.1">
    <property type="nucleotide sequence ID" value="NZ_FRAG01000027.1"/>
</dbReference>
<protein>
    <submittedName>
        <fullName evidence="2">Peptidase_C39 like family protein</fullName>
    </submittedName>
</protein>
<dbReference type="InterPro" id="IPR039564">
    <property type="entry name" value="Peptidase_C39-like"/>
</dbReference>
<dbReference type="OrthoDB" id="9789941at2"/>
<organism evidence="2 3">
    <name type="scientific">Paramaledivibacter caminithermalis (strain DSM 15212 / CIP 107654 / DViRD3)</name>
    <name type="common">Clostridium caminithermale</name>
    <dbReference type="NCBI Taxonomy" id="1121301"/>
    <lineage>
        <taxon>Bacteria</taxon>
        <taxon>Bacillati</taxon>
        <taxon>Bacillota</taxon>
        <taxon>Clostridia</taxon>
        <taxon>Peptostreptococcales</taxon>
        <taxon>Caminicellaceae</taxon>
        <taxon>Paramaledivibacter</taxon>
    </lineage>
</organism>
<dbReference type="AlphaFoldDB" id="A0A1M6PVM5"/>
<sequence length="352" mass="40284">MFTGCINDSSVEEIKLEKGTLVHVGEAFRIGIFEGATLNDEKQIILQEDIMKGSYTSPVVKTKLFKELVASWNSITAKNSETELLIKIKKDEKWSQWFSYGKWSLEGERASIKNQRDKIAYMDIDTLVVLDGGYADAFQYKIMLYRNKANIDSPRVKLISTALNLSEKDETTTAFVSDDEWMKEINVPKRAQLNIPDIGRIICSPTSVSMVLEYHGINYDTEKAADLVKDYGAEIYGNWSFNTAFAGSRDLYSYVDRFDTIYKIKDMISKDIPVVASVKTKIKEDLEGTRMPYPDGHLLVVRGFTIKNGEEYVIVNDPATNDENDIRREYKLSQFIKAWRNIVYIITPNLYK</sequence>
<evidence type="ECO:0000259" key="1">
    <source>
        <dbReference type="Pfam" id="PF13529"/>
    </source>
</evidence>
<dbReference type="Proteomes" id="UP000184465">
    <property type="component" value="Unassembled WGS sequence"/>
</dbReference>
<proteinExistence type="predicted"/>
<dbReference type="EMBL" id="FRAG01000027">
    <property type="protein sequence ID" value="SHK11930.1"/>
    <property type="molecule type" value="Genomic_DNA"/>
</dbReference>